<dbReference type="InterPro" id="IPR001387">
    <property type="entry name" value="Cro/C1-type_HTH"/>
</dbReference>
<dbReference type="Proteomes" id="UP000069906">
    <property type="component" value="Chromosome"/>
</dbReference>
<dbReference type="NCBIfam" id="NF006328">
    <property type="entry name" value="PRK08558.1"/>
    <property type="match status" value="1"/>
</dbReference>
<dbReference type="AlphaFoldDB" id="A0A0F7P7Q7"/>
<dbReference type="GO" id="GO:0016757">
    <property type="term" value="F:glycosyltransferase activity"/>
    <property type="evidence" value="ECO:0007669"/>
    <property type="project" value="UniProtKB-KW"/>
</dbReference>
<dbReference type="KEGG" id="hsu:HLASF_0226"/>
<dbReference type="InterPro" id="IPR050118">
    <property type="entry name" value="Pur/Pyrimidine_PRTase"/>
</dbReference>
<keyword evidence="3" id="KW-1185">Reference proteome</keyword>
<gene>
    <name evidence="2" type="ORF">HLASF_0226</name>
</gene>
<dbReference type="SUPFAM" id="SSF53271">
    <property type="entry name" value="PRTase-like"/>
    <property type="match status" value="1"/>
</dbReference>
<dbReference type="CDD" id="cd06223">
    <property type="entry name" value="PRTases_typeI"/>
    <property type="match status" value="1"/>
</dbReference>
<evidence type="ECO:0000313" key="3">
    <source>
        <dbReference type="Proteomes" id="UP000069906"/>
    </source>
</evidence>
<dbReference type="InterPro" id="IPR000836">
    <property type="entry name" value="PRTase_dom"/>
</dbReference>
<protein>
    <submittedName>
        <fullName evidence="2">Adenine phosphoribosyltransferase</fullName>
    </submittedName>
</protein>
<dbReference type="Pfam" id="PF00156">
    <property type="entry name" value="Pribosyltran"/>
    <property type="match status" value="1"/>
</dbReference>
<dbReference type="PATRIC" id="fig|1604004.4.peg.239"/>
<sequence length="261" mass="28364">MDGRGEKTEQRFRDIHSCGIVCIPMNRAEKAALQLRAVSVLRTLKETRTYDELAEETGLPAGDLNRYVNGHVLPSADRAREVVDEIGATMLRAEIRERVRLDDEGYVDNSGIVFDQSLLDLVAPVAAETYEFDRPDVVLTAATDGITLAASLARYYDARCAYAKKAKETAVEEFIEARQRLDSGIELTYYLPAAALSAGETVLVVDDLIRSGETQELLLDIGDEAGATVVGVFTLIAVGQDGLERAEALTDAPVGALVDLE</sequence>
<dbReference type="HOGENOM" id="CLU_086256_1_0_2"/>
<dbReference type="PANTHER" id="PTHR43864:SF3">
    <property type="entry name" value="ADENINE PHOSPHORIBOSYLTRANSFERASE, FUSED TO N-TERMINAL DNA-BINDING DOMAIN"/>
    <property type="match status" value="1"/>
</dbReference>
<dbReference type="PANTHER" id="PTHR43864">
    <property type="entry name" value="HYPOXANTHINE/GUANINE PHOSPHORIBOSYLTRANSFERASE"/>
    <property type="match status" value="1"/>
</dbReference>
<evidence type="ECO:0000259" key="1">
    <source>
        <dbReference type="Pfam" id="PF00156"/>
    </source>
</evidence>
<organism evidence="2 3">
    <name type="scientific">Halanaeroarchaeum sulfurireducens</name>
    <dbReference type="NCBI Taxonomy" id="1604004"/>
    <lineage>
        <taxon>Archaea</taxon>
        <taxon>Methanobacteriati</taxon>
        <taxon>Methanobacteriota</taxon>
        <taxon>Stenosarchaea group</taxon>
        <taxon>Halobacteria</taxon>
        <taxon>Halobacteriales</taxon>
        <taxon>Halobacteriaceae</taxon>
        <taxon>Halanaeroarchaeum</taxon>
    </lineage>
</organism>
<name>A0A0F7P7Q7_9EURY</name>
<feature type="domain" description="Phosphoribosyltransferase" evidence="1">
    <location>
        <begin position="118"/>
        <end position="244"/>
    </location>
</feature>
<dbReference type="CDD" id="cd00093">
    <property type="entry name" value="HTH_XRE"/>
    <property type="match status" value="1"/>
</dbReference>
<reference evidence="2 3" key="1">
    <citation type="journal article" date="2015" name="ISME J.">
        <title>Elemental sulfur and acetate can support life of a novel strictly anaerobic haloarchaeon.</title>
        <authorList>
            <person name="Sorokin D.Y."/>
            <person name="Kublanov I.V."/>
            <person name="Gavrilov S.N."/>
            <person name="Rojo D."/>
            <person name="Roman P."/>
            <person name="Golyshin P.N."/>
            <person name="Slepak V.Z."/>
            <person name="Smedile F."/>
            <person name="Ferrer M."/>
            <person name="Messina E."/>
            <person name="La Cono V."/>
            <person name="Yakimov M.M."/>
        </authorList>
    </citation>
    <scope>NUCLEOTIDE SEQUENCE [LARGE SCALE GENOMIC DNA]</scope>
    <source>
        <strain evidence="2 3">HSR2</strain>
    </source>
</reference>
<proteinExistence type="predicted"/>
<accession>A0A0F7P7Q7</accession>
<keyword evidence="2" id="KW-0808">Transferase</keyword>
<dbReference type="Gene3D" id="3.40.50.2020">
    <property type="match status" value="1"/>
</dbReference>
<keyword evidence="2" id="KW-0328">Glycosyltransferase</keyword>
<evidence type="ECO:0000313" key="2">
    <source>
        <dbReference type="EMBL" id="AKH96737.1"/>
    </source>
</evidence>
<dbReference type="InterPro" id="IPR029057">
    <property type="entry name" value="PRTase-like"/>
</dbReference>
<dbReference type="EMBL" id="CP008874">
    <property type="protein sequence ID" value="AKH96737.1"/>
    <property type="molecule type" value="Genomic_DNA"/>
</dbReference>